<accession>A0A0C2M7K3</accession>
<keyword evidence="4" id="KW-0297">G-protein coupled receptor</keyword>
<feature type="transmembrane region" description="Helical" evidence="8">
    <location>
        <begin position="51"/>
        <end position="75"/>
    </location>
</feature>
<feature type="domain" description="G-protein coupled receptors family 1 profile" evidence="9">
    <location>
        <begin position="30"/>
        <end position="172"/>
    </location>
</feature>
<evidence type="ECO:0000256" key="3">
    <source>
        <dbReference type="ARBA" id="ARBA00022989"/>
    </source>
</evidence>
<feature type="transmembrane region" description="Helical" evidence="8">
    <location>
        <begin position="127"/>
        <end position="147"/>
    </location>
</feature>
<evidence type="ECO:0000259" key="9">
    <source>
        <dbReference type="PROSITE" id="PS50262"/>
    </source>
</evidence>
<evidence type="ECO:0000313" key="10">
    <source>
        <dbReference type="EMBL" id="KII60344.1"/>
    </source>
</evidence>
<dbReference type="OrthoDB" id="9996086at2759"/>
<dbReference type="PANTHER" id="PTHR45695:SF9">
    <property type="entry name" value="LEUCOKININ RECEPTOR"/>
    <property type="match status" value="1"/>
</dbReference>
<evidence type="ECO:0000256" key="2">
    <source>
        <dbReference type="ARBA" id="ARBA00022692"/>
    </source>
</evidence>
<keyword evidence="3 8" id="KW-1133">Transmembrane helix</keyword>
<dbReference type="Pfam" id="PF00001">
    <property type="entry name" value="7tm_1"/>
    <property type="match status" value="1"/>
</dbReference>
<organism evidence="10 11">
    <name type="scientific">Thelohanellus kitauei</name>
    <name type="common">Myxosporean</name>
    <dbReference type="NCBI Taxonomy" id="669202"/>
    <lineage>
        <taxon>Eukaryota</taxon>
        <taxon>Metazoa</taxon>
        <taxon>Cnidaria</taxon>
        <taxon>Myxozoa</taxon>
        <taxon>Myxosporea</taxon>
        <taxon>Bivalvulida</taxon>
        <taxon>Platysporina</taxon>
        <taxon>Myxobolidae</taxon>
        <taxon>Thelohanellus</taxon>
    </lineage>
</organism>
<evidence type="ECO:0000313" key="11">
    <source>
        <dbReference type="Proteomes" id="UP000031668"/>
    </source>
</evidence>
<dbReference type="PANTHER" id="PTHR45695">
    <property type="entry name" value="LEUCOKININ RECEPTOR-RELATED"/>
    <property type="match status" value="1"/>
</dbReference>
<keyword evidence="6 10" id="KW-0675">Receptor</keyword>
<keyword evidence="11" id="KW-1185">Reference proteome</keyword>
<evidence type="ECO:0000256" key="4">
    <source>
        <dbReference type="ARBA" id="ARBA00023040"/>
    </source>
</evidence>
<evidence type="ECO:0000256" key="5">
    <source>
        <dbReference type="ARBA" id="ARBA00023136"/>
    </source>
</evidence>
<dbReference type="InterPro" id="IPR000276">
    <property type="entry name" value="GPCR_Rhodpsn"/>
</dbReference>
<reference evidence="10 11" key="1">
    <citation type="journal article" date="2014" name="Genome Biol. Evol.">
        <title>The genome of the myxosporean Thelohanellus kitauei shows adaptations to nutrient acquisition within its fish host.</title>
        <authorList>
            <person name="Yang Y."/>
            <person name="Xiong J."/>
            <person name="Zhou Z."/>
            <person name="Huo F."/>
            <person name="Miao W."/>
            <person name="Ran C."/>
            <person name="Liu Y."/>
            <person name="Zhang J."/>
            <person name="Feng J."/>
            <person name="Wang M."/>
            <person name="Wang M."/>
            <person name="Wang L."/>
            <person name="Yao B."/>
        </authorList>
    </citation>
    <scope>NUCLEOTIDE SEQUENCE [LARGE SCALE GENOMIC DNA]</scope>
    <source>
        <strain evidence="10">Wuqing</strain>
    </source>
</reference>
<dbReference type="EMBL" id="JWZT01005675">
    <property type="protein sequence ID" value="KII60344.1"/>
    <property type="molecule type" value="Genomic_DNA"/>
</dbReference>
<evidence type="ECO:0000256" key="6">
    <source>
        <dbReference type="ARBA" id="ARBA00023170"/>
    </source>
</evidence>
<evidence type="ECO:0000256" key="1">
    <source>
        <dbReference type="ARBA" id="ARBA00004141"/>
    </source>
</evidence>
<proteinExistence type="predicted"/>
<keyword evidence="5 8" id="KW-0472">Membrane</keyword>
<feature type="transmembrane region" description="Helical" evidence="8">
    <location>
        <begin position="15"/>
        <end position="39"/>
    </location>
</feature>
<dbReference type="GO" id="GO:0004930">
    <property type="term" value="F:G protein-coupled receptor activity"/>
    <property type="evidence" value="ECO:0007669"/>
    <property type="project" value="UniProtKB-KW"/>
</dbReference>
<comment type="caution">
    <text evidence="10">The sequence shown here is derived from an EMBL/GenBank/DDBJ whole genome shotgun (WGS) entry which is preliminary data.</text>
</comment>
<dbReference type="SUPFAM" id="SSF81321">
    <property type="entry name" value="Family A G protein-coupled receptor-like"/>
    <property type="match status" value="1"/>
</dbReference>
<keyword evidence="7" id="KW-0807">Transducer</keyword>
<dbReference type="PROSITE" id="PS00237">
    <property type="entry name" value="G_PROTEIN_RECEP_F1_1"/>
    <property type="match status" value="1"/>
</dbReference>
<dbReference type="Proteomes" id="UP000031668">
    <property type="component" value="Unassembled WGS sequence"/>
</dbReference>
<dbReference type="InterPro" id="IPR017452">
    <property type="entry name" value="GPCR_Rhodpsn_7TM"/>
</dbReference>
<evidence type="ECO:0000256" key="8">
    <source>
        <dbReference type="SAM" id="Phobius"/>
    </source>
</evidence>
<sequence>MEKECIPPSKIPRQIVFTICFSIVVVSVISNTAVSMAIWTDRNLRTRFNILLVLFCISNGVSSMVSTFELVYIMKGTWVIGQVGCKIYAFSSELFIAFSVCIVLMMCFDRYQLIFKYFDYRFKSLRILKICLVFLMVTVVTTPHLFISGISQRDCGKIVRKVSHLEMCVRQF</sequence>
<dbReference type="AlphaFoldDB" id="A0A0C2M7K3"/>
<dbReference type="PROSITE" id="PS50262">
    <property type="entry name" value="G_PROTEIN_RECEP_F1_2"/>
    <property type="match status" value="1"/>
</dbReference>
<feature type="transmembrane region" description="Helical" evidence="8">
    <location>
        <begin position="87"/>
        <end position="107"/>
    </location>
</feature>
<dbReference type="Gene3D" id="1.20.1070.10">
    <property type="entry name" value="Rhodopsin 7-helix transmembrane proteins"/>
    <property type="match status" value="1"/>
</dbReference>
<gene>
    <name evidence="10" type="ORF">RF11_12126</name>
</gene>
<protein>
    <submittedName>
        <fullName evidence="10">Melatonin-related receptor</fullName>
    </submittedName>
</protein>
<dbReference type="GO" id="GO:0005886">
    <property type="term" value="C:plasma membrane"/>
    <property type="evidence" value="ECO:0007669"/>
    <property type="project" value="TreeGrafter"/>
</dbReference>
<keyword evidence="2 8" id="KW-0812">Transmembrane</keyword>
<name>A0A0C2M7K3_THEKT</name>
<comment type="subcellular location">
    <subcellularLocation>
        <location evidence="1">Membrane</location>
        <topology evidence="1">Multi-pass membrane protein</topology>
    </subcellularLocation>
</comment>
<evidence type="ECO:0000256" key="7">
    <source>
        <dbReference type="ARBA" id="ARBA00023224"/>
    </source>
</evidence>